<evidence type="ECO:0008006" key="4">
    <source>
        <dbReference type="Google" id="ProtNLM"/>
    </source>
</evidence>
<accession>A0AA96ZY09</accession>
<organism evidence="2 3">
    <name type="scientific">Methanolapillus ohkumae</name>
    <dbReference type="NCBI Taxonomy" id="3028298"/>
    <lineage>
        <taxon>Archaea</taxon>
        <taxon>Methanobacteriati</taxon>
        <taxon>Methanobacteriota</taxon>
        <taxon>Stenosarchaea group</taxon>
        <taxon>Methanomicrobia</taxon>
        <taxon>Methanosarcinales</taxon>
        <taxon>Methanosarcinaceae</taxon>
        <taxon>Methanolapillus</taxon>
    </lineage>
</organism>
<dbReference type="Proteomes" id="UP001304970">
    <property type="component" value="Chromosome"/>
</dbReference>
<keyword evidence="1" id="KW-1133">Transmembrane helix</keyword>
<dbReference type="RefSeq" id="WP_338097596.1">
    <property type="nucleotide sequence ID" value="NZ_CP131061.1"/>
</dbReference>
<keyword evidence="3" id="KW-1185">Reference proteome</keyword>
<evidence type="ECO:0000313" key="3">
    <source>
        <dbReference type="Proteomes" id="UP001304970"/>
    </source>
</evidence>
<feature type="transmembrane region" description="Helical" evidence="1">
    <location>
        <begin position="85"/>
        <end position="104"/>
    </location>
</feature>
<feature type="transmembrane region" description="Helical" evidence="1">
    <location>
        <begin position="9"/>
        <end position="28"/>
    </location>
</feature>
<proteinExistence type="predicted"/>
<evidence type="ECO:0000313" key="2">
    <source>
        <dbReference type="EMBL" id="WNY27637.1"/>
    </source>
</evidence>
<name>A0AA96ZY09_9EURY</name>
<reference evidence="2 3" key="1">
    <citation type="submission" date="2023-07" db="EMBL/GenBank/DDBJ databases">
        <title>Closed genome sequence of Methanosarcinaceae archaeon Am2.</title>
        <authorList>
            <person name="Poehlein A."/>
            <person name="Protasov E."/>
            <person name="Platt K."/>
            <person name="Reeh H."/>
            <person name="Daniel R."/>
            <person name="Brune A."/>
        </authorList>
    </citation>
    <scope>NUCLEOTIDE SEQUENCE [LARGE SCALE GENOMIC DNA]</scope>
    <source>
        <strain evidence="2 3">Am2</strain>
    </source>
</reference>
<gene>
    <name evidence="2" type="ORF">MsAm2_14400</name>
</gene>
<keyword evidence="1" id="KW-0472">Membrane</keyword>
<dbReference type="GeneID" id="89228863"/>
<dbReference type="AlphaFoldDB" id="A0AA96ZY09"/>
<sequence>MNAKRKEYLAVYTFFLIIGLLIFGYYSYYLDDPMRSSFSIFLLVPILLAGTLPLNNIHIGWKIGTIFFSIVLYVFYFMGKNWYSDAQLVITIAGSIIFLIYVFYEGVHLKKFKDFES</sequence>
<keyword evidence="1" id="KW-0812">Transmembrane</keyword>
<dbReference type="EMBL" id="CP131061">
    <property type="protein sequence ID" value="WNY27637.1"/>
    <property type="molecule type" value="Genomic_DNA"/>
</dbReference>
<feature type="transmembrane region" description="Helical" evidence="1">
    <location>
        <begin position="59"/>
        <end position="79"/>
    </location>
</feature>
<protein>
    <recommendedName>
        <fullName evidence="4">DUF2069 domain-containing protein</fullName>
    </recommendedName>
</protein>
<evidence type="ECO:0000256" key="1">
    <source>
        <dbReference type="SAM" id="Phobius"/>
    </source>
</evidence>